<dbReference type="SMART" id="SM01089">
    <property type="entry name" value="Connexin_CCC"/>
    <property type="match status" value="1"/>
</dbReference>
<comment type="caution">
    <text evidence="14">The sequence shown here is derived from an EMBL/GenBank/DDBJ whole genome shotgun (WGS) entry which is preliminary data.</text>
</comment>
<dbReference type="PANTHER" id="PTHR11984:SF53">
    <property type="entry name" value="GAP JUNCTION PROTEIN"/>
    <property type="match status" value="1"/>
</dbReference>
<dbReference type="InterPro" id="IPR017990">
    <property type="entry name" value="Connexin_CS"/>
</dbReference>
<dbReference type="PROSITE" id="PS00408">
    <property type="entry name" value="CONNEXINS_2"/>
    <property type="match status" value="1"/>
</dbReference>
<keyword evidence="3" id="KW-1003">Cell membrane</keyword>
<evidence type="ECO:0000259" key="13">
    <source>
        <dbReference type="SMART" id="SM01089"/>
    </source>
</evidence>
<keyword evidence="6" id="KW-0965">Cell junction</keyword>
<feature type="compositionally biased region" description="Polar residues" evidence="10">
    <location>
        <begin position="170"/>
        <end position="180"/>
    </location>
</feature>
<feature type="transmembrane region" description="Helical" evidence="11">
    <location>
        <begin position="76"/>
        <end position="96"/>
    </location>
</feature>
<dbReference type="InterPro" id="IPR000500">
    <property type="entry name" value="Connexin"/>
</dbReference>
<dbReference type="EMBL" id="CAWYQH010000130">
    <property type="protein sequence ID" value="CAK8693220.1"/>
    <property type="molecule type" value="Genomic_DNA"/>
</dbReference>
<organism evidence="14 15">
    <name type="scientific">Clavelina lepadiformis</name>
    <name type="common">Light-bulb sea squirt</name>
    <name type="synonym">Ascidia lepadiformis</name>
    <dbReference type="NCBI Taxonomy" id="159417"/>
    <lineage>
        <taxon>Eukaryota</taxon>
        <taxon>Metazoa</taxon>
        <taxon>Chordata</taxon>
        <taxon>Tunicata</taxon>
        <taxon>Ascidiacea</taxon>
        <taxon>Aplousobranchia</taxon>
        <taxon>Clavelinidae</taxon>
        <taxon>Clavelina</taxon>
    </lineage>
</organism>
<name>A0ABP0GNV6_CLALP</name>
<evidence type="ECO:0000256" key="3">
    <source>
        <dbReference type="ARBA" id="ARBA00022475"/>
    </source>
</evidence>
<evidence type="ECO:0000256" key="2">
    <source>
        <dbReference type="ARBA" id="ARBA00004651"/>
    </source>
</evidence>
<evidence type="ECO:0000256" key="8">
    <source>
        <dbReference type="ARBA" id="ARBA00023136"/>
    </source>
</evidence>
<evidence type="ECO:0000256" key="6">
    <source>
        <dbReference type="ARBA" id="ARBA00022949"/>
    </source>
</evidence>
<evidence type="ECO:0000256" key="1">
    <source>
        <dbReference type="ARBA" id="ARBA00004610"/>
    </source>
</evidence>
<feature type="compositionally biased region" description="Basic and acidic residues" evidence="10">
    <location>
        <begin position="122"/>
        <end position="133"/>
    </location>
</feature>
<dbReference type="InterPro" id="IPR013092">
    <property type="entry name" value="Connexin_N"/>
</dbReference>
<evidence type="ECO:0000313" key="14">
    <source>
        <dbReference type="EMBL" id="CAK8693220.1"/>
    </source>
</evidence>
<evidence type="ECO:0000313" key="15">
    <source>
        <dbReference type="Proteomes" id="UP001642483"/>
    </source>
</evidence>
<evidence type="ECO:0000256" key="7">
    <source>
        <dbReference type="ARBA" id="ARBA00022989"/>
    </source>
</evidence>
<dbReference type="InterPro" id="IPR019570">
    <property type="entry name" value="Connexin_CCC"/>
</dbReference>
<reference evidence="14 15" key="1">
    <citation type="submission" date="2024-02" db="EMBL/GenBank/DDBJ databases">
        <authorList>
            <person name="Daric V."/>
            <person name="Darras S."/>
        </authorList>
    </citation>
    <scope>NUCLEOTIDE SEQUENCE [LARGE SCALE GENOMIC DNA]</scope>
</reference>
<evidence type="ECO:0000256" key="9">
    <source>
        <dbReference type="RuleBase" id="RU000630"/>
    </source>
</evidence>
<dbReference type="Pfam" id="PF00029">
    <property type="entry name" value="Connexin"/>
    <property type="match status" value="2"/>
</dbReference>
<keyword evidence="4 9" id="KW-0812">Transmembrane</keyword>
<feature type="region of interest" description="Disordered" evidence="10">
    <location>
        <begin position="105"/>
        <end position="185"/>
    </location>
</feature>
<keyword evidence="5 9" id="KW-0303">Gap junction</keyword>
<keyword evidence="8 11" id="KW-0472">Membrane</keyword>
<dbReference type="Proteomes" id="UP001642483">
    <property type="component" value="Unassembled WGS sequence"/>
</dbReference>
<comment type="subcellular location">
    <subcellularLocation>
        <location evidence="1">Cell junction</location>
        <location evidence="1">Gap junction</location>
    </subcellularLocation>
    <subcellularLocation>
        <location evidence="2 9">Cell membrane</location>
        <topology evidence="2 9">Multi-pass membrane protein</topology>
    </subcellularLocation>
</comment>
<accession>A0ABP0GNV6</accession>
<feature type="domain" description="Connexin cysteine-rich" evidence="13">
    <location>
        <begin position="257"/>
        <end position="323"/>
    </location>
</feature>
<gene>
    <name evidence="14" type="ORF">CVLEPA_LOCUS26529</name>
</gene>
<dbReference type="SMART" id="SM00037">
    <property type="entry name" value="CNX"/>
    <property type="match status" value="1"/>
</dbReference>
<comment type="subunit">
    <text evidence="9">A connexon is composed of a hexamer of connexins.</text>
</comment>
<comment type="similarity">
    <text evidence="9">Belongs to the connexin family.</text>
</comment>
<evidence type="ECO:0000259" key="12">
    <source>
        <dbReference type="SMART" id="SM00037"/>
    </source>
</evidence>
<evidence type="ECO:0000256" key="4">
    <source>
        <dbReference type="ARBA" id="ARBA00022692"/>
    </source>
</evidence>
<feature type="transmembrane region" description="Helical" evidence="11">
    <location>
        <begin position="21"/>
        <end position="40"/>
    </location>
</feature>
<comment type="function">
    <text evidence="9">One gap junction consists of a cluster of closely packed pairs of transmembrane channels, the connexons, through which materials of low MW diffuse from one cell to a neighboring cell.</text>
</comment>
<feature type="transmembrane region" description="Helical" evidence="11">
    <location>
        <begin position="304"/>
        <end position="325"/>
    </location>
</feature>
<evidence type="ECO:0000256" key="11">
    <source>
        <dbReference type="SAM" id="Phobius"/>
    </source>
</evidence>
<keyword evidence="15" id="KW-1185">Reference proteome</keyword>
<protein>
    <recommendedName>
        <fullName evidence="9">Gap junction protein</fullName>
    </recommendedName>
</protein>
<dbReference type="Gene3D" id="1.20.1440.80">
    <property type="entry name" value="Gap junction channel protein cysteine-rich domain"/>
    <property type="match status" value="1"/>
</dbReference>
<sequence>MAWHTFEKLLTEVGKYSTFIGKVWITFLFTFRLIIVASIGDTVYSDEQSAFKCNTLQPGCENVCFNDFSPISQIRFWAVQILFVGTPSIMFIVYAMHAVSRVTPTSDVKQSDVESENDEAEERPPRRSWKKTESSLTSSNGTHLPHYDEIIYTGKNDSTQPGVNRRFSKNSKSSHMTSRLSGHRMARKRCKLRKNVDESFNKTTTIKREGFHRERKTKGKGKMKRKKFYQQHGVSDVVTTFWIEIAYTGQAVLRTIIEAVFLYLQYRLYNFNVPELYRCKRSPCPLTVECFVSRPKEKTIFLRFMYAMTVLSLVLNAIELIILAVKWTRRCGKNAGGEDTIFDRKLPVEVIQCRRNTRHVILKSFPQLAPFPRDHDSSLGDFSDDDIIDSDNVVYDVV</sequence>
<dbReference type="PRINTS" id="PR00206">
    <property type="entry name" value="CONNEXIN"/>
</dbReference>
<evidence type="ECO:0000256" key="10">
    <source>
        <dbReference type="SAM" id="MobiDB-lite"/>
    </source>
</evidence>
<keyword evidence="7 11" id="KW-1133">Transmembrane helix</keyword>
<feature type="domain" description="Connexin N-terminal" evidence="12">
    <location>
        <begin position="42"/>
        <end position="75"/>
    </location>
</feature>
<evidence type="ECO:0000256" key="5">
    <source>
        <dbReference type="ARBA" id="ARBA00022868"/>
    </source>
</evidence>
<dbReference type="InterPro" id="IPR038359">
    <property type="entry name" value="Connexin_N_sf"/>
</dbReference>
<dbReference type="PANTHER" id="PTHR11984">
    <property type="entry name" value="CONNEXIN"/>
    <property type="match status" value="1"/>
</dbReference>
<proteinExistence type="inferred from homology"/>